<keyword evidence="2" id="KW-0812">Transmembrane</keyword>
<dbReference type="GO" id="GO:0005886">
    <property type="term" value="C:plasma membrane"/>
    <property type="evidence" value="ECO:0007669"/>
    <property type="project" value="TreeGrafter"/>
</dbReference>
<keyword evidence="2" id="KW-1133">Transmembrane helix</keyword>
<sequence>MHNDPHKLGDLVSLRFSPVGVMFLIAGEILRIEDFGTVVKSLGLYLGTIVAGLVIHGMIVLP</sequence>
<dbReference type="EMBL" id="CAJVCH010005563">
    <property type="protein sequence ID" value="CAG7658332.1"/>
    <property type="molecule type" value="Genomic_DNA"/>
</dbReference>
<comment type="similarity">
    <text evidence="1">Belongs to the dicarboxylate/amino acid:cation symporter (DAACS) (TC 2.A.23) family.</text>
</comment>
<dbReference type="AlphaFoldDB" id="A0A8J2NLR0"/>
<dbReference type="OrthoDB" id="5877963at2759"/>
<dbReference type="PANTHER" id="PTHR11958:SF63">
    <property type="entry name" value="AMINO ACID TRANSPORTER"/>
    <property type="match status" value="1"/>
</dbReference>
<dbReference type="Proteomes" id="UP000708208">
    <property type="component" value="Unassembled WGS sequence"/>
</dbReference>
<dbReference type="GO" id="GO:0015501">
    <property type="term" value="F:glutamate:sodium symporter activity"/>
    <property type="evidence" value="ECO:0007669"/>
    <property type="project" value="TreeGrafter"/>
</dbReference>
<keyword evidence="4" id="KW-1185">Reference proteome</keyword>
<evidence type="ECO:0000256" key="1">
    <source>
        <dbReference type="ARBA" id="ARBA00006148"/>
    </source>
</evidence>
<dbReference type="GO" id="GO:0005313">
    <property type="term" value="F:L-glutamate transmembrane transporter activity"/>
    <property type="evidence" value="ECO:0007669"/>
    <property type="project" value="TreeGrafter"/>
</dbReference>
<feature type="transmembrane region" description="Helical" evidence="2">
    <location>
        <begin position="42"/>
        <end position="61"/>
    </location>
</feature>
<feature type="transmembrane region" description="Helical" evidence="2">
    <location>
        <begin position="12"/>
        <end position="30"/>
    </location>
</feature>
<reference evidence="3" key="1">
    <citation type="submission" date="2021-06" db="EMBL/GenBank/DDBJ databases">
        <authorList>
            <person name="Hodson N. C."/>
            <person name="Mongue J. A."/>
            <person name="Jaron S. K."/>
        </authorList>
    </citation>
    <scope>NUCLEOTIDE SEQUENCE</scope>
</reference>
<evidence type="ECO:0000313" key="4">
    <source>
        <dbReference type="Proteomes" id="UP000708208"/>
    </source>
</evidence>
<organism evidence="3 4">
    <name type="scientific">Allacma fusca</name>
    <dbReference type="NCBI Taxonomy" id="39272"/>
    <lineage>
        <taxon>Eukaryota</taxon>
        <taxon>Metazoa</taxon>
        <taxon>Ecdysozoa</taxon>
        <taxon>Arthropoda</taxon>
        <taxon>Hexapoda</taxon>
        <taxon>Collembola</taxon>
        <taxon>Symphypleona</taxon>
        <taxon>Sminthuridae</taxon>
        <taxon>Allacma</taxon>
    </lineage>
</organism>
<gene>
    <name evidence="3" type="ORF">AFUS01_LOCUS1006</name>
</gene>
<dbReference type="InterPro" id="IPR050746">
    <property type="entry name" value="DAACS"/>
</dbReference>
<accession>A0A8J2NLR0</accession>
<keyword evidence="2" id="KW-0472">Membrane</keyword>
<evidence type="ECO:0000313" key="3">
    <source>
        <dbReference type="EMBL" id="CAG7658332.1"/>
    </source>
</evidence>
<comment type="caution">
    <text evidence="3">The sequence shown here is derived from an EMBL/GenBank/DDBJ whole genome shotgun (WGS) entry which is preliminary data.</text>
</comment>
<proteinExistence type="inferred from homology"/>
<dbReference type="GO" id="GO:0015175">
    <property type="term" value="F:neutral L-amino acid transmembrane transporter activity"/>
    <property type="evidence" value="ECO:0007669"/>
    <property type="project" value="TreeGrafter"/>
</dbReference>
<protein>
    <submittedName>
        <fullName evidence="3">Uncharacterized protein</fullName>
    </submittedName>
</protein>
<name>A0A8J2NLR0_9HEXA</name>
<evidence type="ECO:0000256" key="2">
    <source>
        <dbReference type="SAM" id="Phobius"/>
    </source>
</evidence>
<dbReference type="PANTHER" id="PTHR11958">
    <property type="entry name" value="SODIUM/DICARBOXYLATE SYMPORTER-RELATED"/>
    <property type="match status" value="1"/>
</dbReference>
<feature type="non-terminal residue" evidence="3">
    <location>
        <position position="1"/>
    </location>
</feature>